<protein>
    <submittedName>
        <fullName evidence="1">Uncharacterized protein</fullName>
    </submittedName>
</protein>
<sequence>MALPLAEVENIFAEVNDDIDYASMIVPPRGNNCLKCGNALSNMIKGNLTIGSLMSWHLNETKIMDDLNLKRAAIDMRFMDPNLRNTRETTLHLRLADPHLLNIGQMLVGLSTPAFALSLVDWHLLNT</sequence>
<proteinExistence type="predicted"/>
<dbReference type="Proteomes" id="UP000823775">
    <property type="component" value="Unassembled WGS sequence"/>
</dbReference>
<dbReference type="EMBL" id="JACEIK010000339">
    <property type="protein sequence ID" value="MCD7455306.1"/>
    <property type="molecule type" value="Genomic_DNA"/>
</dbReference>
<comment type="caution">
    <text evidence="1">The sequence shown here is derived from an EMBL/GenBank/DDBJ whole genome shotgun (WGS) entry which is preliminary data.</text>
</comment>
<name>A0ABS8S907_DATST</name>
<gene>
    <name evidence="1" type="ORF">HAX54_027775</name>
</gene>
<reference evidence="1 2" key="1">
    <citation type="journal article" date="2021" name="BMC Genomics">
        <title>Datura genome reveals duplications of psychoactive alkaloid biosynthetic genes and high mutation rate following tissue culture.</title>
        <authorList>
            <person name="Rajewski A."/>
            <person name="Carter-House D."/>
            <person name="Stajich J."/>
            <person name="Litt A."/>
        </authorList>
    </citation>
    <scope>NUCLEOTIDE SEQUENCE [LARGE SCALE GENOMIC DNA]</scope>
    <source>
        <strain evidence="1">AR-01</strain>
    </source>
</reference>
<evidence type="ECO:0000313" key="2">
    <source>
        <dbReference type="Proteomes" id="UP000823775"/>
    </source>
</evidence>
<keyword evidence="2" id="KW-1185">Reference proteome</keyword>
<organism evidence="1 2">
    <name type="scientific">Datura stramonium</name>
    <name type="common">Jimsonweed</name>
    <name type="synonym">Common thornapple</name>
    <dbReference type="NCBI Taxonomy" id="4076"/>
    <lineage>
        <taxon>Eukaryota</taxon>
        <taxon>Viridiplantae</taxon>
        <taxon>Streptophyta</taxon>
        <taxon>Embryophyta</taxon>
        <taxon>Tracheophyta</taxon>
        <taxon>Spermatophyta</taxon>
        <taxon>Magnoliopsida</taxon>
        <taxon>eudicotyledons</taxon>
        <taxon>Gunneridae</taxon>
        <taxon>Pentapetalae</taxon>
        <taxon>asterids</taxon>
        <taxon>lamiids</taxon>
        <taxon>Solanales</taxon>
        <taxon>Solanaceae</taxon>
        <taxon>Solanoideae</taxon>
        <taxon>Datureae</taxon>
        <taxon>Datura</taxon>
    </lineage>
</organism>
<evidence type="ECO:0000313" key="1">
    <source>
        <dbReference type="EMBL" id="MCD7455306.1"/>
    </source>
</evidence>
<accession>A0ABS8S907</accession>